<keyword evidence="1" id="KW-1133">Transmembrane helix</keyword>
<dbReference type="KEGG" id="rca:Rcas_4160"/>
<keyword evidence="1" id="KW-0812">Transmembrane</keyword>
<evidence type="ECO:0000313" key="3">
    <source>
        <dbReference type="EMBL" id="ABU60191.1"/>
    </source>
</evidence>
<evidence type="ECO:0000259" key="2">
    <source>
        <dbReference type="Pfam" id="PF07811"/>
    </source>
</evidence>
<gene>
    <name evidence="3" type="ordered locus">Rcas_4160</name>
</gene>
<dbReference type="EMBL" id="CP000804">
    <property type="protein sequence ID" value="ABU60191.1"/>
    <property type="molecule type" value="Genomic_DNA"/>
</dbReference>
<sequence length="131" mass="14257">MKHTSGQSIIEFAVIAPLLIIMLLGTVDFALAFSNQMALRSAVAEGGYFIAQHPGREAIAEQRIRERLELPGAAEPGRLIVTFTTSSCMSGRQDTTVEAIYRHEFWFSSVLPSAHVTLRSGTTVPQFGSCS</sequence>
<feature type="transmembrane region" description="Helical" evidence="1">
    <location>
        <begin position="12"/>
        <end position="33"/>
    </location>
</feature>
<dbReference type="Proteomes" id="UP000000263">
    <property type="component" value="Chromosome"/>
</dbReference>
<dbReference type="InterPro" id="IPR012495">
    <property type="entry name" value="TadE-like_dom"/>
</dbReference>
<protein>
    <submittedName>
        <fullName evidence="3">TadE family protein</fullName>
    </submittedName>
</protein>
<reference evidence="3 4" key="1">
    <citation type="submission" date="2007-08" db="EMBL/GenBank/DDBJ databases">
        <title>Complete sequence of Roseiflexus castenholzii DSM 13941.</title>
        <authorList>
            <consortium name="US DOE Joint Genome Institute"/>
            <person name="Copeland A."/>
            <person name="Lucas S."/>
            <person name="Lapidus A."/>
            <person name="Barry K."/>
            <person name="Glavina del Rio T."/>
            <person name="Dalin E."/>
            <person name="Tice H."/>
            <person name="Pitluck S."/>
            <person name="Thompson L.S."/>
            <person name="Brettin T."/>
            <person name="Bruce D."/>
            <person name="Detter J.C."/>
            <person name="Han C."/>
            <person name="Tapia R."/>
            <person name="Schmutz J."/>
            <person name="Larimer F."/>
            <person name="Land M."/>
            <person name="Hauser L."/>
            <person name="Kyrpides N."/>
            <person name="Mikhailova N."/>
            <person name="Bryant D.A."/>
            <person name="Hanada S."/>
            <person name="Tsukatani Y."/>
            <person name="Richardson P."/>
        </authorList>
    </citation>
    <scope>NUCLEOTIDE SEQUENCE [LARGE SCALE GENOMIC DNA]</scope>
    <source>
        <strain evidence="4">DSM 13941 / HLO8</strain>
    </source>
</reference>
<evidence type="ECO:0000313" key="4">
    <source>
        <dbReference type="Proteomes" id="UP000000263"/>
    </source>
</evidence>
<dbReference type="RefSeq" id="WP_012122612.1">
    <property type="nucleotide sequence ID" value="NC_009767.1"/>
</dbReference>
<dbReference type="AlphaFoldDB" id="A7NRJ5"/>
<dbReference type="eggNOG" id="COG4961">
    <property type="taxonomic scope" value="Bacteria"/>
</dbReference>
<proteinExistence type="predicted"/>
<keyword evidence="1" id="KW-0472">Membrane</keyword>
<dbReference type="STRING" id="383372.Rcas_4160"/>
<dbReference type="Pfam" id="PF07811">
    <property type="entry name" value="TadE"/>
    <property type="match status" value="1"/>
</dbReference>
<feature type="domain" description="TadE-like" evidence="2">
    <location>
        <begin position="6"/>
        <end position="46"/>
    </location>
</feature>
<dbReference type="HOGENOM" id="CLU_1833710_0_0_0"/>
<evidence type="ECO:0000256" key="1">
    <source>
        <dbReference type="SAM" id="Phobius"/>
    </source>
</evidence>
<name>A7NRJ5_ROSCS</name>
<accession>A7NRJ5</accession>
<organism evidence="3 4">
    <name type="scientific">Roseiflexus castenholzii (strain DSM 13941 / HLO8)</name>
    <dbReference type="NCBI Taxonomy" id="383372"/>
    <lineage>
        <taxon>Bacteria</taxon>
        <taxon>Bacillati</taxon>
        <taxon>Chloroflexota</taxon>
        <taxon>Chloroflexia</taxon>
        <taxon>Chloroflexales</taxon>
        <taxon>Roseiflexineae</taxon>
        <taxon>Roseiflexaceae</taxon>
        <taxon>Roseiflexus</taxon>
    </lineage>
</organism>
<keyword evidence="4" id="KW-1185">Reference proteome</keyword>